<protein>
    <submittedName>
        <fullName evidence="1">Uncharacterized protein</fullName>
    </submittedName>
</protein>
<dbReference type="eggNOG" id="KOG0410">
    <property type="taxonomic scope" value="Eukaryota"/>
</dbReference>
<evidence type="ECO:0000313" key="2">
    <source>
        <dbReference type="Proteomes" id="UP000000226"/>
    </source>
</evidence>
<name>V7BUT5_PHAVU</name>
<dbReference type="SMR" id="V7BUT5"/>
<dbReference type="OrthoDB" id="1670269at2759"/>
<dbReference type="AlphaFoldDB" id="V7BUT5"/>
<proteinExistence type="predicted"/>
<sequence>MHICYISGNGLQEFCNAVQDRLKDSMVWVEALVPFENGNLLSTIHQVGMIEKIEHVPLRFASMLTPMR</sequence>
<dbReference type="EMBL" id="CM002292">
    <property type="protein sequence ID" value="ESW21762.1"/>
    <property type="molecule type" value="Genomic_DNA"/>
</dbReference>
<dbReference type="STRING" id="3885.V7BUT5"/>
<keyword evidence="2" id="KW-1185">Reference proteome</keyword>
<evidence type="ECO:0000313" key="1">
    <source>
        <dbReference type="EMBL" id="ESW21762.1"/>
    </source>
</evidence>
<organism evidence="1 2">
    <name type="scientific">Phaseolus vulgaris</name>
    <name type="common">Kidney bean</name>
    <name type="synonym">French bean</name>
    <dbReference type="NCBI Taxonomy" id="3885"/>
    <lineage>
        <taxon>Eukaryota</taxon>
        <taxon>Viridiplantae</taxon>
        <taxon>Streptophyta</taxon>
        <taxon>Embryophyta</taxon>
        <taxon>Tracheophyta</taxon>
        <taxon>Spermatophyta</taxon>
        <taxon>Magnoliopsida</taxon>
        <taxon>eudicotyledons</taxon>
        <taxon>Gunneridae</taxon>
        <taxon>Pentapetalae</taxon>
        <taxon>rosids</taxon>
        <taxon>fabids</taxon>
        <taxon>Fabales</taxon>
        <taxon>Fabaceae</taxon>
        <taxon>Papilionoideae</taxon>
        <taxon>50 kb inversion clade</taxon>
        <taxon>NPAAA clade</taxon>
        <taxon>indigoferoid/millettioid clade</taxon>
        <taxon>Phaseoleae</taxon>
        <taxon>Phaseolus</taxon>
    </lineage>
</organism>
<dbReference type="Gramene" id="ESW21762">
    <property type="protein sequence ID" value="ESW21762"/>
    <property type="gene ID" value="PHAVU_005G097400g"/>
</dbReference>
<gene>
    <name evidence="1" type="ORF">PHAVU_005G097400g</name>
</gene>
<dbReference type="Proteomes" id="UP000000226">
    <property type="component" value="Chromosome 5"/>
</dbReference>
<reference evidence="2" key="1">
    <citation type="journal article" date="2014" name="Nat. Genet.">
        <title>A reference genome for common bean and genome-wide analysis of dual domestications.</title>
        <authorList>
            <person name="Schmutz J."/>
            <person name="McClean P.E."/>
            <person name="Mamidi S."/>
            <person name="Wu G.A."/>
            <person name="Cannon S.B."/>
            <person name="Grimwood J."/>
            <person name="Jenkins J."/>
            <person name="Shu S."/>
            <person name="Song Q."/>
            <person name="Chavarro C."/>
            <person name="Torres-Torres M."/>
            <person name="Geffroy V."/>
            <person name="Moghaddam S.M."/>
            <person name="Gao D."/>
            <person name="Abernathy B."/>
            <person name="Barry K."/>
            <person name="Blair M."/>
            <person name="Brick M.A."/>
            <person name="Chovatia M."/>
            <person name="Gepts P."/>
            <person name="Goodstein D.M."/>
            <person name="Gonzales M."/>
            <person name="Hellsten U."/>
            <person name="Hyten D.L."/>
            <person name="Jia G."/>
            <person name="Kelly J.D."/>
            <person name="Kudrna D."/>
            <person name="Lee R."/>
            <person name="Richard M.M."/>
            <person name="Miklas P.N."/>
            <person name="Osorno J.M."/>
            <person name="Rodrigues J."/>
            <person name="Thareau V."/>
            <person name="Urrea C.A."/>
            <person name="Wang M."/>
            <person name="Yu Y."/>
            <person name="Zhang M."/>
            <person name="Wing R.A."/>
            <person name="Cregan P.B."/>
            <person name="Rokhsar D.S."/>
            <person name="Jackson S.A."/>
        </authorList>
    </citation>
    <scope>NUCLEOTIDE SEQUENCE [LARGE SCALE GENOMIC DNA]</scope>
    <source>
        <strain evidence="2">cv. G19833</strain>
    </source>
</reference>
<accession>V7BUT5</accession>